<gene>
    <name evidence="1" type="ORF">PROQFM164_S02g003017</name>
</gene>
<dbReference type="AlphaFoldDB" id="W6QA37"/>
<reference evidence="1" key="1">
    <citation type="journal article" date="2014" name="Nat. Commun.">
        <title>Multiple recent horizontal transfers of a large genomic region in cheese making fungi.</title>
        <authorList>
            <person name="Cheeseman K."/>
            <person name="Ropars J."/>
            <person name="Renault P."/>
            <person name="Dupont J."/>
            <person name="Gouzy J."/>
            <person name="Branca A."/>
            <person name="Abraham A.L."/>
            <person name="Ceppi M."/>
            <person name="Conseiller E."/>
            <person name="Debuchy R."/>
            <person name="Malagnac F."/>
            <person name="Goarin A."/>
            <person name="Silar P."/>
            <person name="Lacoste S."/>
            <person name="Sallet E."/>
            <person name="Bensimon A."/>
            <person name="Giraud T."/>
            <person name="Brygoo Y."/>
        </authorList>
    </citation>
    <scope>NUCLEOTIDE SEQUENCE [LARGE SCALE GENOMIC DNA]</scope>
    <source>
        <strain evidence="1">FM164</strain>
    </source>
</reference>
<proteinExistence type="predicted"/>
<name>W6QA37_PENRF</name>
<accession>W6QA37</accession>
<evidence type="ECO:0000313" key="2">
    <source>
        <dbReference type="Proteomes" id="UP000030686"/>
    </source>
</evidence>
<sequence length="267" mass="31118">MISLYYVLNSGYQRHGISWLNPSPGIDDLPPFDEITNTNVKKLSEISDLKSWKTTDEAYLAIINLLPDAEDTESRAFMKLWTMRWYQFRSFHAFVSTCRAQASICKEVSYCWLPTLLILHELKGEMPDLAHYINFQIGESPDEPERMMYRQFDRIVGGILHTLNRDNQSSLQRVHSFLFNLWISSSLQKADHCKLHREPAQGSGCGQRSRCRARRGTYTYTFLPIIQQEYLHLPDTSHMKSWSWIENSKGGRTRMKVTTSRSQRVTN</sequence>
<organism evidence="1 2">
    <name type="scientific">Penicillium roqueforti (strain FM164)</name>
    <dbReference type="NCBI Taxonomy" id="1365484"/>
    <lineage>
        <taxon>Eukaryota</taxon>
        <taxon>Fungi</taxon>
        <taxon>Dikarya</taxon>
        <taxon>Ascomycota</taxon>
        <taxon>Pezizomycotina</taxon>
        <taxon>Eurotiomycetes</taxon>
        <taxon>Eurotiomycetidae</taxon>
        <taxon>Eurotiales</taxon>
        <taxon>Aspergillaceae</taxon>
        <taxon>Penicillium</taxon>
    </lineage>
</organism>
<dbReference type="EMBL" id="HG792016">
    <property type="protein sequence ID" value="CDM32866.1"/>
    <property type="molecule type" value="Genomic_DNA"/>
</dbReference>
<dbReference type="Proteomes" id="UP000030686">
    <property type="component" value="Unassembled WGS sequence"/>
</dbReference>
<dbReference type="OrthoDB" id="4288007at2759"/>
<evidence type="ECO:0000313" key="1">
    <source>
        <dbReference type="EMBL" id="CDM32866.1"/>
    </source>
</evidence>
<keyword evidence="2" id="KW-1185">Reference proteome</keyword>
<protein>
    <submittedName>
        <fullName evidence="1">Genomic scaffold, ProqFM164S02</fullName>
    </submittedName>
</protein>